<name>A0A4W3GSB0_CALMI</name>
<reference evidence="4" key="5">
    <citation type="submission" date="2025-09" db="UniProtKB">
        <authorList>
            <consortium name="Ensembl"/>
        </authorList>
    </citation>
    <scope>IDENTIFICATION</scope>
</reference>
<evidence type="ECO:0000313" key="4">
    <source>
        <dbReference type="Ensembl" id="ENSCMIP00000006471.1"/>
    </source>
</evidence>
<feature type="region of interest" description="Disordered" evidence="2">
    <location>
        <begin position="21"/>
        <end position="63"/>
    </location>
</feature>
<dbReference type="SUPFAM" id="SSF56112">
    <property type="entry name" value="Protein kinase-like (PK-like)"/>
    <property type="match status" value="1"/>
</dbReference>
<dbReference type="OMA" id="FECEWRT"/>
<dbReference type="PANTHER" id="PTHR22972:SF8">
    <property type="entry name" value="PROTEIN KINASE DOMAIN-CONTAINING PROTEIN"/>
    <property type="match status" value="1"/>
</dbReference>
<evidence type="ECO:0000259" key="3">
    <source>
        <dbReference type="PROSITE" id="PS50011"/>
    </source>
</evidence>
<dbReference type="GO" id="GO:0005524">
    <property type="term" value="F:ATP binding"/>
    <property type="evidence" value="ECO:0007669"/>
    <property type="project" value="InterPro"/>
</dbReference>
<dbReference type="Ensembl" id="ENSCMIT00000006682.1">
    <property type="protein sequence ID" value="ENSCMIP00000006471.1"/>
    <property type="gene ID" value="ENSCMIG00000003671.1"/>
</dbReference>
<dbReference type="InterPro" id="IPR051511">
    <property type="entry name" value="MitoQC_Scaffold_Kinases"/>
</dbReference>
<feature type="domain" description="Protein kinase" evidence="3">
    <location>
        <begin position="442"/>
        <end position="762"/>
    </location>
</feature>
<feature type="compositionally biased region" description="Basic and acidic residues" evidence="2">
    <location>
        <begin position="34"/>
        <end position="48"/>
    </location>
</feature>
<sequence length="844" mass="94896">MEGQYSNFRFECEWRTSRGEWPGATVGGLPTSRGHKEPVERFAKEKPRPAKPASKTCANKKRQRFARNDPVGAVTVENLGCHGKACPGLSSNHRRGPALDAQLFSPQTHRASEQLWYEDHVYENVETARLWLSQRWLGRGRGRDEETITYTSPSELFISEERRTTLSRSQVWIPPPSLPAKFKRERFAAKMNETNSNPEWCSGYSTECKSDPFNSEGSTDNTGLENPTYVNLREVRPSTVHTRCPHGENQWPARVQADRETIKGGVPDNSKPPPLPKKKIIRTNSAPGGGLLNSKLSKSLPTSPGIQISNPLYGIYKGKPVYYGNSSASVPTSPMSTNELFNLPGPNKEGKRMVKSQSLDEVTSYYHFSEPQVSIETLNFDMTALELSLFFPNFATRSEVFRTLALRCAVSLDYICAKYQKFFLKDQTEVTFEEKDWPDFSLQSTKASCSSSDAAYYIVQHTVEPRNLYAMKICKAQSLEHGQMESTLSVQRSIPVHFNIQQVCGHFVASTPLSLLPPKGAPSIPGDQEDRNSHGGETDESGSPEGNSKEVNQMVTIMGEIPFQTMADFVIKSIDLHQSQPDVYEREVSLLLLQLCAGLEHLKVHHTTHCDLRPENLLLVEPTAGCRKAGPRGEGLAEKLRVPRLTLSNFSSAKQRSTTVNRKPHPDRARLAPEIASTSQYKKVDEFQVGILIYEALHLPNPFENISRENEDQEYDSKNLPQIPCLSPYSEGLQHLAHLLLRADPTQRIHIRQAKSILQALIWGPRKEVFSLNTGAKDISELLGNWLDAKRFLLMLKLGERFLEDDGSIELEDWLCSQYFAFATPDSVFQAMEGLLIFSRKHTE</sequence>
<reference evidence="5" key="2">
    <citation type="journal article" date="2007" name="PLoS Biol.">
        <title>Survey sequencing and comparative analysis of the elephant shark (Callorhinchus milii) genome.</title>
        <authorList>
            <person name="Venkatesh B."/>
            <person name="Kirkness E.F."/>
            <person name="Loh Y.H."/>
            <person name="Halpern A.L."/>
            <person name="Lee A.P."/>
            <person name="Johnson J."/>
            <person name="Dandona N."/>
            <person name="Viswanathan L.D."/>
            <person name="Tay A."/>
            <person name="Venter J.C."/>
            <person name="Strausberg R.L."/>
            <person name="Brenner S."/>
        </authorList>
    </citation>
    <scope>NUCLEOTIDE SEQUENCE [LARGE SCALE GENOMIC DNA]</scope>
</reference>
<reference evidence="5" key="1">
    <citation type="journal article" date="2006" name="Science">
        <title>Ancient noncoding elements conserved in the human genome.</title>
        <authorList>
            <person name="Venkatesh B."/>
            <person name="Kirkness E.F."/>
            <person name="Loh Y.H."/>
            <person name="Halpern A.L."/>
            <person name="Lee A.P."/>
            <person name="Johnson J."/>
            <person name="Dandona N."/>
            <person name="Viswanathan L.D."/>
            <person name="Tay A."/>
            <person name="Venter J.C."/>
            <person name="Strausberg R.L."/>
            <person name="Brenner S."/>
        </authorList>
    </citation>
    <scope>NUCLEOTIDE SEQUENCE [LARGE SCALE GENOMIC DNA]</scope>
</reference>
<dbReference type="InterPro" id="IPR011009">
    <property type="entry name" value="Kinase-like_dom_sf"/>
</dbReference>
<evidence type="ECO:0000313" key="5">
    <source>
        <dbReference type="Proteomes" id="UP000314986"/>
    </source>
</evidence>
<keyword evidence="5" id="KW-1185">Reference proteome</keyword>
<dbReference type="GO" id="GO:0004672">
    <property type="term" value="F:protein kinase activity"/>
    <property type="evidence" value="ECO:0007669"/>
    <property type="project" value="InterPro"/>
</dbReference>
<feature type="region of interest" description="Disordered" evidence="2">
    <location>
        <begin position="262"/>
        <end position="290"/>
    </location>
</feature>
<dbReference type="STRING" id="7868.ENSCMIP00000006471"/>
<feature type="region of interest" description="Disordered" evidence="2">
    <location>
        <begin position="518"/>
        <end position="548"/>
    </location>
</feature>
<dbReference type="GeneTree" id="ENSGT00940000157066"/>
<dbReference type="InParanoid" id="A0A4W3GSB0"/>
<reference evidence="4" key="4">
    <citation type="submission" date="2025-08" db="UniProtKB">
        <authorList>
            <consortium name="Ensembl"/>
        </authorList>
    </citation>
    <scope>IDENTIFICATION</scope>
</reference>
<dbReference type="InterPro" id="IPR000719">
    <property type="entry name" value="Prot_kinase_dom"/>
</dbReference>
<evidence type="ECO:0000256" key="2">
    <source>
        <dbReference type="SAM" id="MobiDB-lite"/>
    </source>
</evidence>
<dbReference type="AlphaFoldDB" id="A0A4W3GSB0"/>
<dbReference type="PROSITE" id="PS50011">
    <property type="entry name" value="PROTEIN_KINASE_DOM"/>
    <property type="match status" value="1"/>
</dbReference>
<dbReference type="Pfam" id="PF00069">
    <property type="entry name" value="Pkinase"/>
    <property type="match status" value="1"/>
</dbReference>
<comment type="similarity">
    <text evidence="1">Belongs to the protein kinase superfamily.</text>
</comment>
<organism evidence="4 5">
    <name type="scientific">Callorhinchus milii</name>
    <name type="common">Ghost shark</name>
    <dbReference type="NCBI Taxonomy" id="7868"/>
    <lineage>
        <taxon>Eukaryota</taxon>
        <taxon>Metazoa</taxon>
        <taxon>Chordata</taxon>
        <taxon>Craniata</taxon>
        <taxon>Vertebrata</taxon>
        <taxon>Chondrichthyes</taxon>
        <taxon>Holocephali</taxon>
        <taxon>Chimaeriformes</taxon>
        <taxon>Callorhinchidae</taxon>
        <taxon>Callorhinchus</taxon>
    </lineage>
</organism>
<gene>
    <name evidence="4" type="primary">peak3</name>
</gene>
<feature type="compositionally biased region" description="Basic and acidic residues" evidence="2">
    <location>
        <begin position="528"/>
        <end position="537"/>
    </location>
</feature>
<dbReference type="SMART" id="SM00220">
    <property type="entry name" value="S_TKc"/>
    <property type="match status" value="1"/>
</dbReference>
<reference evidence="5" key="3">
    <citation type="journal article" date="2014" name="Nature">
        <title>Elephant shark genome provides unique insights into gnathostome evolution.</title>
        <authorList>
            <consortium name="International Elephant Shark Genome Sequencing Consortium"/>
            <person name="Venkatesh B."/>
            <person name="Lee A.P."/>
            <person name="Ravi V."/>
            <person name="Maurya A.K."/>
            <person name="Lian M.M."/>
            <person name="Swann J.B."/>
            <person name="Ohta Y."/>
            <person name="Flajnik M.F."/>
            <person name="Sutoh Y."/>
            <person name="Kasahara M."/>
            <person name="Hoon S."/>
            <person name="Gangu V."/>
            <person name="Roy S.W."/>
            <person name="Irimia M."/>
            <person name="Korzh V."/>
            <person name="Kondrychyn I."/>
            <person name="Lim Z.W."/>
            <person name="Tay B.H."/>
            <person name="Tohari S."/>
            <person name="Kong K.W."/>
            <person name="Ho S."/>
            <person name="Lorente-Galdos B."/>
            <person name="Quilez J."/>
            <person name="Marques-Bonet T."/>
            <person name="Raney B.J."/>
            <person name="Ingham P.W."/>
            <person name="Tay A."/>
            <person name="Hillier L.W."/>
            <person name="Minx P."/>
            <person name="Boehm T."/>
            <person name="Wilson R.K."/>
            <person name="Brenner S."/>
            <person name="Warren W.C."/>
        </authorList>
    </citation>
    <scope>NUCLEOTIDE SEQUENCE [LARGE SCALE GENOMIC DNA]</scope>
</reference>
<dbReference type="PANTHER" id="PTHR22972">
    <property type="entry name" value="SERINE/THREONINE PROTEIN KINASE"/>
    <property type="match status" value="1"/>
</dbReference>
<proteinExistence type="inferred from homology"/>
<dbReference type="Gene3D" id="1.10.510.10">
    <property type="entry name" value="Transferase(Phosphotransferase) domain 1"/>
    <property type="match status" value="1"/>
</dbReference>
<evidence type="ECO:0000256" key="1">
    <source>
        <dbReference type="ARBA" id="ARBA00038349"/>
    </source>
</evidence>
<protein>
    <recommendedName>
        <fullName evidence="3">Protein kinase domain-containing protein</fullName>
    </recommendedName>
</protein>
<accession>A0A4W3GSB0</accession>
<dbReference type="Proteomes" id="UP000314986">
    <property type="component" value="Unassembled WGS sequence"/>
</dbReference>